<dbReference type="PANTHER" id="PTHR11609">
    <property type="entry name" value="PURINE BIOSYNTHESIS PROTEIN 6/7, PUR6/7"/>
    <property type="match status" value="1"/>
</dbReference>
<dbReference type="GO" id="GO:0034028">
    <property type="term" value="F:5-(carboxyamino)imidazole ribonucleotide synthase activity"/>
    <property type="evidence" value="ECO:0007669"/>
    <property type="project" value="UniProtKB-UniRule"/>
</dbReference>
<evidence type="ECO:0000256" key="1">
    <source>
        <dbReference type="ARBA" id="ARBA00022598"/>
    </source>
</evidence>
<comment type="function">
    <text evidence="6">Catalyzes the ATP-dependent conversion of 5-aminoimidazole ribonucleotide (AIR) and HCO(3)- to N5-carboxyaminoimidazole ribonucleotide (N5-CAIR).</text>
</comment>
<evidence type="ECO:0000256" key="5">
    <source>
        <dbReference type="HAMAP-Rule" id="MF_01928"/>
    </source>
</evidence>
<comment type="similarity">
    <text evidence="5 6">Belongs to the PurK/PurT family.</text>
</comment>
<evidence type="ECO:0000256" key="6">
    <source>
        <dbReference type="RuleBase" id="RU361200"/>
    </source>
</evidence>
<feature type="domain" description="ATP-grasp" evidence="7">
    <location>
        <begin position="113"/>
        <end position="301"/>
    </location>
</feature>
<keyword evidence="3 5" id="KW-0658">Purine biosynthesis</keyword>
<name>A0AB39KQ02_9CAUL</name>
<dbReference type="Gene3D" id="3.30.1490.20">
    <property type="entry name" value="ATP-grasp fold, A domain"/>
    <property type="match status" value="1"/>
</dbReference>
<dbReference type="InterPro" id="IPR054350">
    <property type="entry name" value="PurT/PurK_preATP-grasp"/>
</dbReference>
<dbReference type="SUPFAM" id="SSF52440">
    <property type="entry name" value="PreATP-grasp domain"/>
    <property type="match status" value="1"/>
</dbReference>
<dbReference type="PROSITE" id="PS50975">
    <property type="entry name" value="ATP_GRASP"/>
    <property type="match status" value="1"/>
</dbReference>
<dbReference type="InterPro" id="IPR011054">
    <property type="entry name" value="Rudment_hybrid_motif"/>
</dbReference>
<feature type="binding site" evidence="5">
    <location>
        <begin position="154"/>
        <end position="160"/>
    </location>
    <ligand>
        <name>ATP</name>
        <dbReference type="ChEBI" id="CHEBI:30616"/>
    </ligand>
</feature>
<dbReference type="NCBIfam" id="TIGR01161">
    <property type="entry name" value="purK"/>
    <property type="match status" value="1"/>
</dbReference>
<accession>A0AB39KQ02</accession>
<dbReference type="Gene3D" id="3.40.50.20">
    <property type="match status" value="1"/>
</dbReference>
<dbReference type="AlphaFoldDB" id="A0AB39KQ02"/>
<dbReference type="GO" id="GO:0005524">
    <property type="term" value="F:ATP binding"/>
    <property type="evidence" value="ECO:0007669"/>
    <property type="project" value="UniProtKB-UniRule"/>
</dbReference>
<dbReference type="InterPro" id="IPR013815">
    <property type="entry name" value="ATP_grasp_subdomain_1"/>
</dbReference>
<dbReference type="PANTHER" id="PTHR11609:SF5">
    <property type="entry name" value="PHOSPHORIBOSYLAMINOIMIDAZOLE CARBOXYLASE"/>
    <property type="match status" value="1"/>
</dbReference>
<dbReference type="InterPro" id="IPR011761">
    <property type="entry name" value="ATP-grasp"/>
</dbReference>
<protein>
    <recommendedName>
        <fullName evidence="5 6">N5-carboxyaminoimidazole ribonucleotide synthase</fullName>
        <shortName evidence="5 6">N5-CAIR synthase</shortName>
        <ecNumber evidence="5 6">6.3.4.18</ecNumber>
    </recommendedName>
    <alternativeName>
        <fullName evidence="5 6">5-(carboxyamino)imidazole ribonucleotide synthetase</fullName>
    </alternativeName>
</protein>
<evidence type="ECO:0000256" key="3">
    <source>
        <dbReference type="ARBA" id="ARBA00022755"/>
    </source>
</evidence>
<dbReference type="GO" id="GO:0046872">
    <property type="term" value="F:metal ion binding"/>
    <property type="evidence" value="ECO:0007669"/>
    <property type="project" value="InterPro"/>
</dbReference>
<dbReference type="SUPFAM" id="SSF56059">
    <property type="entry name" value="Glutathione synthetase ATP-binding domain-like"/>
    <property type="match status" value="1"/>
</dbReference>
<keyword evidence="1 5" id="KW-0436">Ligase</keyword>
<dbReference type="Pfam" id="PF02222">
    <property type="entry name" value="ATP-grasp"/>
    <property type="match status" value="1"/>
</dbReference>
<dbReference type="NCBIfam" id="NF004676">
    <property type="entry name" value="PRK06019.1-2"/>
    <property type="match status" value="1"/>
</dbReference>
<dbReference type="Pfam" id="PF22660">
    <property type="entry name" value="RS_preATP-grasp-like"/>
    <property type="match status" value="1"/>
</dbReference>
<comment type="catalytic activity">
    <reaction evidence="5 6">
        <text>5-amino-1-(5-phospho-beta-D-ribosyl)imidazole + hydrogencarbonate + ATP = 5-carboxyamino-1-(5-phospho-D-ribosyl)imidazole + ADP + phosphate + 2 H(+)</text>
        <dbReference type="Rhea" id="RHEA:19317"/>
        <dbReference type="ChEBI" id="CHEBI:15378"/>
        <dbReference type="ChEBI" id="CHEBI:17544"/>
        <dbReference type="ChEBI" id="CHEBI:30616"/>
        <dbReference type="ChEBI" id="CHEBI:43474"/>
        <dbReference type="ChEBI" id="CHEBI:58730"/>
        <dbReference type="ChEBI" id="CHEBI:137981"/>
        <dbReference type="ChEBI" id="CHEBI:456216"/>
        <dbReference type="EC" id="6.3.4.18"/>
    </reaction>
</comment>
<evidence type="ECO:0000256" key="2">
    <source>
        <dbReference type="ARBA" id="ARBA00022741"/>
    </source>
</evidence>
<dbReference type="RefSeq" id="WP_369058558.1">
    <property type="nucleotide sequence ID" value="NZ_CP158375.1"/>
</dbReference>
<dbReference type="NCBIfam" id="NF004679">
    <property type="entry name" value="PRK06019.1-5"/>
    <property type="match status" value="1"/>
</dbReference>
<feature type="binding site" evidence="5">
    <location>
        <position position="217"/>
    </location>
    <ligand>
        <name>ATP</name>
        <dbReference type="ChEBI" id="CHEBI:30616"/>
    </ligand>
</feature>
<organism evidence="8">
    <name type="scientific">Caulobacter sp. 73W</name>
    <dbReference type="NCBI Taxonomy" id="3161137"/>
    <lineage>
        <taxon>Bacteria</taxon>
        <taxon>Pseudomonadati</taxon>
        <taxon>Pseudomonadota</taxon>
        <taxon>Alphaproteobacteria</taxon>
        <taxon>Caulobacterales</taxon>
        <taxon>Caulobacteraceae</taxon>
        <taxon>Caulobacter</taxon>
    </lineage>
</organism>
<dbReference type="InterPro" id="IPR005875">
    <property type="entry name" value="PurK"/>
</dbReference>
<dbReference type="InterPro" id="IPR003135">
    <property type="entry name" value="ATP-grasp_carboxylate-amine"/>
</dbReference>
<evidence type="ECO:0000313" key="8">
    <source>
        <dbReference type="EMBL" id="XDO95713.1"/>
    </source>
</evidence>
<dbReference type="InterPro" id="IPR040686">
    <property type="entry name" value="PurK_C"/>
</dbReference>
<feature type="binding site" evidence="5">
    <location>
        <position position="109"/>
    </location>
    <ligand>
        <name>ATP</name>
        <dbReference type="ChEBI" id="CHEBI:30616"/>
    </ligand>
</feature>
<dbReference type="Pfam" id="PF17769">
    <property type="entry name" value="PurK_C"/>
    <property type="match status" value="1"/>
</dbReference>
<dbReference type="EC" id="6.3.4.18" evidence="5 6"/>
<dbReference type="GO" id="GO:0006189">
    <property type="term" value="P:'de novo' IMP biosynthetic process"/>
    <property type="evidence" value="ECO:0007669"/>
    <property type="project" value="UniProtKB-UniRule"/>
</dbReference>
<dbReference type="InterPro" id="IPR016185">
    <property type="entry name" value="PreATP-grasp_dom_sf"/>
</dbReference>
<comment type="caution">
    <text evidence="5">Lacks conserved residue(s) required for the propagation of feature annotation.</text>
</comment>
<comment type="pathway">
    <text evidence="5 6">Purine metabolism; IMP biosynthesis via de novo pathway; 5-amino-1-(5-phospho-D-ribosyl)imidazole-4-carboxylate from 5-amino-1-(5-phospho-D-ribosyl)imidazole (N5-CAIR route): step 1/2.</text>
</comment>
<reference evidence="8" key="1">
    <citation type="submission" date="2024-06" db="EMBL/GenBank/DDBJ databases">
        <title>Caulobacter inopinatus, sp. nov.</title>
        <authorList>
            <person name="Donachie S.P."/>
        </authorList>
    </citation>
    <scope>NUCLEOTIDE SEQUENCE</scope>
    <source>
        <strain evidence="8">73W</strain>
    </source>
</reference>
<feature type="binding site" evidence="5">
    <location>
        <position position="194"/>
    </location>
    <ligand>
        <name>ATP</name>
        <dbReference type="ChEBI" id="CHEBI:30616"/>
    </ligand>
</feature>
<dbReference type="EMBL" id="CP158375">
    <property type="protein sequence ID" value="XDO95713.1"/>
    <property type="molecule type" value="Genomic_DNA"/>
</dbReference>
<keyword evidence="4 5" id="KW-0067">ATP-binding</keyword>
<comment type="function">
    <text evidence="5">Catalyzes the ATP-dependent conversion of 5-aminoimidazole ribonucleotide (AIR) and HCO(3)(-) to N5-carboxyaminoimidazole ribonucleotide (N5-CAIR).</text>
</comment>
<sequence>MTTFPLPPGSTIGILGGGQLGRMLAQAAARLGFDVAILTPDEDSPASRVAAHTIVAPYDDPAALKALAAVAQVVTTEFENVPAEVLRLLAEAGLPVAPSAAALAAAQDRVTEKSFLNGVGVGTVPFAAAETPDDVKAAAAELGAPVLLKTRRDGYDGKGQAWVEHATDHAAAEAFAAIGGKPAIVEGRADFVRELSVIAARGRDGEIAVYPLAENHHENGVLRRTSAPAQVSPKLREQAERIAAQILSGLDYVGVMGVELFELKDGRLLVNEIAPRVHNTGHWTQDGCEVDQFEQHIRAVAGWPLGPTHALAHVEMINLLGDEVLAWAKLAAEPETRVHLYGKREVKAGRKMGHVNRLRAL</sequence>
<dbReference type="Gene3D" id="3.30.470.20">
    <property type="entry name" value="ATP-grasp fold, B domain"/>
    <property type="match status" value="1"/>
</dbReference>
<evidence type="ECO:0000259" key="7">
    <source>
        <dbReference type="PROSITE" id="PS50975"/>
    </source>
</evidence>
<dbReference type="HAMAP" id="MF_01928">
    <property type="entry name" value="PurK"/>
    <property type="match status" value="1"/>
</dbReference>
<feature type="binding site" evidence="5">
    <location>
        <position position="149"/>
    </location>
    <ligand>
        <name>ATP</name>
        <dbReference type="ChEBI" id="CHEBI:30616"/>
    </ligand>
</feature>
<keyword evidence="2 5" id="KW-0547">Nucleotide-binding</keyword>
<dbReference type="SUPFAM" id="SSF51246">
    <property type="entry name" value="Rudiment single hybrid motif"/>
    <property type="match status" value="1"/>
</dbReference>
<dbReference type="GO" id="GO:0005829">
    <property type="term" value="C:cytosol"/>
    <property type="evidence" value="ECO:0007669"/>
    <property type="project" value="TreeGrafter"/>
</dbReference>
<gene>
    <name evidence="5 6" type="primary">purK</name>
    <name evidence="8" type="ORF">ABOZ73_13005</name>
</gene>
<dbReference type="FunFam" id="3.30.470.20:FF:000029">
    <property type="entry name" value="N5-carboxyaminoimidazole ribonucleotide synthase"/>
    <property type="match status" value="1"/>
</dbReference>
<proteinExistence type="inferred from homology"/>
<dbReference type="NCBIfam" id="NF004675">
    <property type="entry name" value="PRK06019.1-1"/>
    <property type="match status" value="1"/>
</dbReference>
<feature type="binding site" evidence="5">
    <location>
        <begin position="271"/>
        <end position="272"/>
    </location>
    <ligand>
        <name>ATP</name>
        <dbReference type="ChEBI" id="CHEBI:30616"/>
    </ligand>
</feature>
<dbReference type="GO" id="GO:0004638">
    <property type="term" value="F:phosphoribosylaminoimidazole carboxylase activity"/>
    <property type="evidence" value="ECO:0007669"/>
    <property type="project" value="InterPro"/>
</dbReference>
<comment type="subunit">
    <text evidence="5 6">Homodimer.</text>
</comment>
<evidence type="ECO:0000256" key="4">
    <source>
        <dbReference type="ARBA" id="ARBA00022840"/>
    </source>
</evidence>